<organism evidence="1 2">
    <name type="scientific">Pseudomonas oryzihabitans</name>
    <dbReference type="NCBI Taxonomy" id="47885"/>
    <lineage>
        <taxon>Bacteria</taxon>
        <taxon>Pseudomonadati</taxon>
        <taxon>Pseudomonadota</taxon>
        <taxon>Gammaproteobacteria</taxon>
        <taxon>Pseudomonadales</taxon>
        <taxon>Pseudomonadaceae</taxon>
        <taxon>Pseudomonas</taxon>
    </lineage>
</organism>
<reference evidence="1 2" key="1">
    <citation type="submission" date="2016-04" db="EMBL/GenBank/DDBJ databases">
        <title>Draft Genome Sequences of Staphylococcus capitis Strain H36, S. capitis Strain H65, S. cohnii Strain H62, S. hominis Strain H69, Mycobacterium iranicum Strain H39, Plantibacter sp. Strain H53, Pseudomonas oryzihabitans Strain H72, and Microbacterium sp. Strain H83, isolated from residential settings.</title>
        <authorList>
            <person name="Lymperopoulou D."/>
            <person name="Adams R.I."/>
            <person name="Lindow S."/>
            <person name="Coil D.A."/>
            <person name="Jospin G."/>
            <person name="Eisen J.A."/>
        </authorList>
    </citation>
    <scope>NUCLEOTIDE SEQUENCE [LARGE SCALE GENOMIC DNA]</scope>
    <source>
        <strain evidence="1 2">H72</strain>
    </source>
</reference>
<sequence length="84" mass="8922">MSGATIYVSAEDLDALQEADGILYALFEAADAEATSLKLARDGLRRVIGKTQKAARAAGGRRLVQTALRYAETLKGENRAPDGL</sequence>
<gene>
    <name evidence="1" type="ORF">A4V15_19350</name>
</gene>
<dbReference type="AlphaFoldDB" id="A0A178LEJ8"/>
<protein>
    <submittedName>
        <fullName evidence="1">Uncharacterized protein</fullName>
    </submittedName>
</protein>
<proteinExistence type="predicted"/>
<dbReference type="RefSeq" id="WP_017638710.1">
    <property type="nucleotide sequence ID" value="NZ_DAMALT010000024.1"/>
</dbReference>
<name>A0A178LEJ8_9PSED</name>
<accession>A0A178LEJ8</accession>
<dbReference type="Proteomes" id="UP000078356">
    <property type="component" value="Unassembled WGS sequence"/>
</dbReference>
<evidence type="ECO:0000313" key="1">
    <source>
        <dbReference type="EMBL" id="OAN28907.1"/>
    </source>
</evidence>
<dbReference type="EMBL" id="LWCR01000018">
    <property type="protein sequence ID" value="OAN28907.1"/>
    <property type="molecule type" value="Genomic_DNA"/>
</dbReference>
<dbReference type="OrthoDB" id="9881018at2"/>
<comment type="caution">
    <text evidence="1">The sequence shown here is derived from an EMBL/GenBank/DDBJ whole genome shotgun (WGS) entry which is preliminary data.</text>
</comment>
<evidence type="ECO:0000313" key="2">
    <source>
        <dbReference type="Proteomes" id="UP000078356"/>
    </source>
</evidence>